<keyword evidence="3" id="KW-1185">Reference proteome</keyword>
<protein>
    <recommendedName>
        <fullName evidence="4">PH domain-containing protein</fullName>
    </recommendedName>
</protein>
<comment type="caution">
    <text evidence="2">The sequence shown here is derived from an EMBL/GenBank/DDBJ whole genome shotgun (WGS) entry which is preliminary data.</text>
</comment>
<evidence type="ECO:0000313" key="2">
    <source>
        <dbReference type="EMBL" id="MDR6215679.1"/>
    </source>
</evidence>
<proteinExistence type="predicted"/>
<keyword evidence="1" id="KW-1133">Transmembrane helix</keyword>
<feature type="transmembrane region" description="Helical" evidence="1">
    <location>
        <begin position="33"/>
        <end position="61"/>
    </location>
</feature>
<accession>A0ABU1IHE9</accession>
<reference evidence="2 3" key="1">
    <citation type="submission" date="2023-08" db="EMBL/GenBank/DDBJ databases">
        <title>Functional and genomic diversity of the sorghum phyllosphere microbiome.</title>
        <authorList>
            <person name="Shade A."/>
        </authorList>
    </citation>
    <scope>NUCLEOTIDE SEQUENCE [LARGE SCALE GENOMIC DNA]</scope>
    <source>
        <strain evidence="2 3">SORGH_AS_0335</strain>
    </source>
</reference>
<evidence type="ECO:0000313" key="3">
    <source>
        <dbReference type="Proteomes" id="UP001267710"/>
    </source>
</evidence>
<gene>
    <name evidence="2" type="ORF">QE399_003368</name>
</gene>
<sequence length="175" mass="19871">MALRDFFMPPLVAHDGALYRAGQRRLAVIKSTVLAVAGVGVIAFGQLYGMGVVYLAIAAWLGWREWADNRRFGPRGRPVVRIHDGNAFFALPSRLMPQQVEVNLREVKALNVLGDAFRRHFVFERRHGEPVRFQVSYGRHDERIVDFVQRQMPARVPVTVKEPPTAFASIRGDDY</sequence>
<evidence type="ECO:0008006" key="4">
    <source>
        <dbReference type="Google" id="ProtNLM"/>
    </source>
</evidence>
<name>A0ABU1IHE9_9BURK</name>
<evidence type="ECO:0000256" key="1">
    <source>
        <dbReference type="SAM" id="Phobius"/>
    </source>
</evidence>
<organism evidence="2 3">
    <name type="scientific">Paracidovorax wautersii</name>
    <dbReference type="NCBI Taxonomy" id="1177982"/>
    <lineage>
        <taxon>Bacteria</taxon>
        <taxon>Pseudomonadati</taxon>
        <taxon>Pseudomonadota</taxon>
        <taxon>Betaproteobacteria</taxon>
        <taxon>Burkholderiales</taxon>
        <taxon>Comamonadaceae</taxon>
        <taxon>Paracidovorax</taxon>
    </lineage>
</organism>
<dbReference type="RefSeq" id="WP_309830504.1">
    <property type="nucleotide sequence ID" value="NZ_JAVIZX010000001.1"/>
</dbReference>
<dbReference type="Proteomes" id="UP001267710">
    <property type="component" value="Unassembled WGS sequence"/>
</dbReference>
<keyword evidence="1" id="KW-0812">Transmembrane</keyword>
<keyword evidence="1" id="KW-0472">Membrane</keyword>
<dbReference type="EMBL" id="JAVIZX010000001">
    <property type="protein sequence ID" value="MDR6215679.1"/>
    <property type="molecule type" value="Genomic_DNA"/>
</dbReference>